<dbReference type="InterPro" id="IPR027065">
    <property type="entry name" value="Lon_Prtase"/>
</dbReference>
<reference evidence="2 3" key="1">
    <citation type="submission" date="2019-07" db="EMBL/GenBank/DDBJ databases">
        <title>Whole genome shotgun sequence of Methylobacterium gnaphalii NBRC 107716.</title>
        <authorList>
            <person name="Hosoyama A."/>
            <person name="Uohara A."/>
            <person name="Ohji S."/>
            <person name="Ichikawa N."/>
        </authorList>
    </citation>
    <scope>NUCLEOTIDE SEQUENCE [LARGE SCALE GENOMIC DNA]</scope>
    <source>
        <strain evidence="2 3">NBRC 107716</strain>
    </source>
</reference>
<organism evidence="2 3">
    <name type="scientific">Methylobacterium gnaphalii</name>
    <dbReference type="NCBI Taxonomy" id="1010610"/>
    <lineage>
        <taxon>Bacteria</taxon>
        <taxon>Pseudomonadati</taxon>
        <taxon>Pseudomonadota</taxon>
        <taxon>Alphaproteobacteria</taxon>
        <taxon>Hyphomicrobiales</taxon>
        <taxon>Methylobacteriaceae</taxon>
        <taxon>Methylobacterium</taxon>
    </lineage>
</organism>
<dbReference type="SUPFAM" id="SSF52540">
    <property type="entry name" value="P-loop containing nucleoside triphosphate hydrolases"/>
    <property type="match status" value="1"/>
</dbReference>
<protein>
    <recommendedName>
        <fullName evidence="1">AAA+ ATPase domain-containing protein</fullName>
    </recommendedName>
</protein>
<dbReference type="OrthoDB" id="5297432at2"/>
<accession>A0A512JG31</accession>
<evidence type="ECO:0000313" key="3">
    <source>
        <dbReference type="Proteomes" id="UP000321750"/>
    </source>
</evidence>
<dbReference type="InterPro" id="IPR027417">
    <property type="entry name" value="P-loop_NTPase"/>
</dbReference>
<comment type="caution">
    <text evidence="2">The sequence shown here is derived from an EMBL/GenBank/DDBJ whole genome shotgun (WGS) entry which is preliminary data.</text>
</comment>
<dbReference type="Pfam" id="PF00004">
    <property type="entry name" value="AAA"/>
    <property type="match status" value="1"/>
</dbReference>
<proteinExistence type="predicted"/>
<name>A0A512JG31_9HYPH</name>
<feature type="domain" description="AAA+ ATPase" evidence="1">
    <location>
        <begin position="325"/>
        <end position="472"/>
    </location>
</feature>
<dbReference type="RefSeq" id="WP_147045207.1">
    <property type="nucleotide sequence ID" value="NZ_BJZV01000002.1"/>
</dbReference>
<dbReference type="GO" id="GO:0005524">
    <property type="term" value="F:ATP binding"/>
    <property type="evidence" value="ECO:0007669"/>
    <property type="project" value="InterPro"/>
</dbReference>
<evidence type="ECO:0000313" key="2">
    <source>
        <dbReference type="EMBL" id="GEP08901.1"/>
    </source>
</evidence>
<dbReference type="GO" id="GO:0016887">
    <property type="term" value="F:ATP hydrolysis activity"/>
    <property type="evidence" value="ECO:0007669"/>
    <property type="project" value="InterPro"/>
</dbReference>
<keyword evidence="3" id="KW-1185">Reference proteome</keyword>
<dbReference type="GO" id="GO:0004252">
    <property type="term" value="F:serine-type endopeptidase activity"/>
    <property type="evidence" value="ECO:0007669"/>
    <property type="project" value="InterPro"/>
</dbReference>
<sequence>MDENTPAFGVPASLRALLAGAPLYGESVHRDLYAYLALMWPPLVVDDRLGLYRLVGDSWTMAEFLQGAWTAAARLLDASRRGRPGRGAMRTFHTQLAAMRSELGRLLDLRPAVDIDFDRSCRFSDPLDELCGRLAFYCAGLGEGSAAQDLLALTWQALRDASPGDDDMQDLLATAVGGTILQGEVRVQWLPEHALTDVVGQWRGHGRVELRGAVASAAPVGSLPALAKAIAEARREPIEDGPSLLVLASVAHLPGSVKDGDSNGKPGSVSSNARGEYAPVAGRQLPLVVAPDLARVTRRLAREFPDCERIIDAILAPLAGRPYAWLAPILLRGSPGSGKSRLARRIGEELGLAVTVYGCGAVADGSFIGTSRQWSTGRACVPLQAIKRAGAASVLIVLDEISRAGTRTDNGRLTDGILNLTEKETSKLFHDPFLECAVDLSGVSYIATANSTDGLDPALLSRFRVIDMPRPTVASLPVLAKGITADVRRERGLDELWLPDLTPGELDLVAEHWRGGSVRTLQALVECVLDGRHVGPAN</sequence>
<dbReference type="PANTHER" id="PTHR10046">
    <property type="entry name" value="ATP DEPENDENT LON PROTEASE FAMILY MEMBER"/>
    <property type="match status" value="1"/>
</dbReference>
<dbReference type="EMBL" id="BJZV01000002">
    <property type="protein sequence ID" value="GEP08901.1"/>
    <property type="molecule type" value="Genomic_DNA"/>
</dbReference>
<dbReference type="AlphaFoldDB" id="A0A512JG31"/>
<dbReference type="SMART" id="SM00382">
    <property type="entry name" value="AAA"/>
    <property type="match status" value="1"/>
</dbReference>
<dbReference type="Gene3D" id="3.40.50.300">
    <property type="entry name" value="P-loop containing nucleotide triphosphate hydrolases"/>
    <property type="match status" value="1"/>
</dbReference>
<dbReference type="Proteomes" id="UP000321750">
    <property type="component" value="Unassembled WGS sequence"/>
</dbReference>
<dbReference type="GO" id="GO:0030163">
    <property type="term" value="P:protein catabolic process"/>
    <property type="evidence" value="ECO:0007669"/>
    <property type="project" value="InterPro"/>
</dbReference>
<gene>
    <name evidence="2" type="ORF">MGN01_07460</name>
</gene>
<dbReference type="InterPro" id="IPR003593">
    <property type="entry name" value="AAA+_ATPase"/>
</dbReference>
<dbReference type="InterPro" id="IPR003959">
    <property type="entry name" value="ATPase_AAA_core"/>
</dbReference>
<dbReference type="GO" id="GO:0004176">
    <property type="term" value="F:ATP-dependent peptidase activity"/>
    <property type="evidence" value="ECO:0007669"/>
    <property type="project" value="InterPro"/>
</dbReference>
<evidence type="ECO:0000259" key="1">
    <source>
        <dbReference type="SMART" id="SM00382"/>
    </source>
</evidence>